<dbReference type="SUPFAM" id="SSF51735">
    <property type="entry name" value="NAD(P)-binding Rossmann-fold domains"/>
    <property type="match status" value="1"/>
</dbReference>
<organism evidence="2 3">
    <name type="scientific">Tannerella forsythia</name>
    <name type="common">Bacteroides forsythus</name>
    <dbReference type="NCBI Taxonomy" id="28112"/>
    <lineage>
        <taxon>Bacteria</taxon>
        <taxon>Pseudomonadati</taxon>
        <taxon>Bacteroidota</taxon>
        <taxon>Bacteroidia</taxon>
        <taxon>Bacteroidales</taxon>
        <taxon>Tannerellaceae</taxon>
        <taxon>Tannerella</taxon>
    </lineage>
</organism>
<evidence type="ECO:0000259" key="1">
    <source>
        <dbReference type="Pfam" id="PF01408"/>
    </source>
</evidence>
<accession>A0A2A6E927</accession>
<dbReference type="Pfam" id="PF01408">
    <property type="entry name" value="GFO_IDH_MocA"/>
    <property type="match status" value="1"/>
</dbReference>
<dbReference type="AlphaFoldDB" id="A0A2A6E927"/>
<evidence type="ECO:0000313" key="2">
    <source>
        <dbReference type="EMBL" id="PDP44191.1"/>
    </source>
</evidence>
<evidence type="ECO:0000313" key="3">
    <source>
        <dbReference type="Proteomes" id="UP000219259"/>
    </source>
</evidence>
<reference evidence="2 3" key="1">
    <citation type="submission" date="2017-09" db="EMBL/GenBank/DDBJ databases">
        <title>Phase variable restriction modification systems are present in the genome sequences of periodontal pathogens Prevotella intermedia, Tannerella forsythia and Porphyromonas gingivalis.</title>
        <authorList>
            <person name="Haigh R.D."/>
            <person name="Crawford L."/>
            <person name="Ralph J."/>
            <person name="Wanford J."/>
            <person name="Vartoukian S.R."/>
            <person name="Hijazib K."/>
            <person name="Wade W."/>
            <person name="Oggioni M.R."/>
        </authorList>
    </citation>
    <scope>NUCLEOTIDE SEQUENCE [LARGE SCALE GENOMIC DNA]</scope>
    <source>
        <strain evidence="2 3">WW11663</strain>
    </source>
</reference>
<feature type="domain" description="Gfo/Idh/MocA-like oxidoreductase N-terminal" evidence="1">
    <location>
        <begin position="1"/>
        <end position="90"/>
    </location>
</feature>
<dbReference type="EMBL" id="NSLJ01000009">
    <property type="protein sequence ID" value="PDP44191.1"/>
    <property type="molecule type" value="Genomic_DNA"/>
</dbReference>
<dbReference type="InterPro" id="IPR051450">
    <property type="entry name" value="Gfo/Idh/MocA_Oxidoreductases"/>
</dbReference>
<dbReference type="RefSeq" id="WP_097531063.1">
    <property type="nucleotide sequence ID" value="NZ_CAJPTF010000004.1"/>
</dbReference>
<dbReference type="SUPFAM" id="SSF55347">
    <property type="entry name" value="Glyceraldehyde-3-phosphate dehydrogenase-like, C-terminal domain"/>
    <property type="match status" value="1"/>
</dbReference>
<proteinExistence type="predicted"/>
<dbReference type="GO" id="GO:0000166">
    <property type="term" value="F:nucleotide binding"/>
    <property type="evidence" value="ECO:0007669"/>
    <property type="project" value="InterPro"/>
</dbReference>
<dbReference type="PANTHER" id="PTHR43377:SF1">
    <property type="entry name" value="BILIVERDIN REDUCTASE A"/>
    <property type="match status" value="1"/>
</dbReference>
<sequence>MNFLIIGLGSMGKRRIRCLQHLGIKLITGFDLRADRRKEASAMYGIQTICSIENDDIGKYDAIIVSTPPDKHTEYVKMAIENKKPVFIEASVILEDVKEIRSFNTNQTLVAPSCTLRFHPVIKDITSIIKSGKYGKITNFSYHSGQYLPDWHPWESVHDFYVSNRATGGGREIVPFELTWMVDTFGWPVSAKGYFKQTIDFGAKIEDSYALVLNYGNAIGSLVVDVASRYAVRNLIVNLEEAQVQWRWDEGFFKLFDVRNQRWIKFEQPEITAATGYNKNIGEGMYIAEIRSFIDGFTGKSSYPNSIDDDIRVIEILNEVENSDGGF</sequence>
<dbReference type="PANTHER" id="PTHR43377">
    <property type="entry name" value="BILIVERDIN REDUCTASE A"/>
    <property type="match status" value="1"/>
</dbReference>
<dbReference type="Gene3D" id="3.30.360.10">
    <property type="entry name" value="Dihydrodipicolinate Reductase, domain 2"/>
    <property type="match status" value="1"/>
</dbReference>
<keyword evidence="2" id="KW-0223">Dioxygenase</keyword>
<protein>
    <submittedName>
        <fullName evidence="2">3-chlorobenzoate-3,4-dioxygenase</fullName>
    </submittedName>
</protein>
<dbReference type="InterPro" id="IPR036291">
    <property type="entry name" value="NAD(P)-bd_dom_sf"/>
</dbReference>
<comment type="caution">
    <text evidence="2">The sequence shown here is derived from an EMBL/GenBank/DDBJ whole genome shotgun (WGS) entry which is preliminary data.</text>
</comment>
<dbReference type="Proteomes" id="UP000219259">
    <property type="component" value="Unassembled WGS sequence"/>
</dbReference>
<gene>
    <name evidence="2" type="ORF">CLI86_04895</name>
</gene>
<dbReference type="InterPro" id="IPR000683">
    <property type="entry name" value="Gfo/Idh/MocA-like_OxRdtase_N"/>
</dbReference>
<dbReference type="GO" id="GO:0051213">
    <property type="term" value="F:dioxygenase activity"/>
    <property type="evidence" value="ECO:0007669"/>
    <property type="project" value="UniProtKB-KW"/>
</dbReference>
<keyword evidence="2" id="KW-0560">Oxidoreductase</keyword>
<dbReference type="Gene3D" id="3.40.50.720">
    <property type="entry name" value="NAD(P)-binding Rossmann-like Domain"/>
    <property type="match status" value="1"/>
</dbReference>
<name>A0A2A6E927_TANFO</name>